<proteinExistence type="predicted"/>
<gene>
    <name evidence="4" type="ORF">NK718_20745</name>
</gene>
<dbReference type="PANTHER" id="PTHR43855">
    <property type="entry name" value="THIOSULFATE SULFURTRANSFERASE"/>
    <property type="match status" value="1"/>
</dbReference>
<dbReference type="InterPro" id="IPR051126">
    <property type="entry name" value="Thiosulfate_sulfurtransferase"/>
</dbReference>
<evidence type="ECO:0000313" key="5">
    <source>
        <dbReference type="Proteomes" id="UP001205890"/>
    </source>
</evidence>
<feature type="domain" description="Rhodanese" evidence="3">
    <location>
        <begin position="59"/>
        <end position="155"/>
    </location>
</feature>
<comment type="caution">
    <text evidence="4">The sequence shown here is derived from an EMBL/GenBank/DDBJ whole genome shotgun (WGS) entry which is preliminary data.</text>
</comment>
<dbReference type="PANTHER" id="PTHR43855:SF1">
    <property type="entry name" value="THIOSULFATE SULFURTRANSFERASE"/>
    <property type="match status" value="1"/>
</dbReference>
<accession>A0ABT1LHH7</accession>
<dbReference type="EMBL" id="JANCLU010000031">
    <property type="protein sequence ID" value="MCP8940960.1"/>
    <property type="molecule type" value="Genomic_DNA"/>
</dbReference>
<dbReference type="Gene3D" id="3.40.250.10">
    <property type="entry name" value="Rhodanese-like domain"/>
    <property type="match status" value="2"/>
</dbReference>
<keyword evidence="1" id="KW-0677">Repeat</keyword>
<feature type="chain" id="PRO_5046310261" evidence="2">
    <location>
        <begin position="22"/>
        <end position="303"/>
    </location>
</feature>
<evidence type="ECO:0000256" key="1">
    <source>
        <dbReference type="ARBA" id="ARBA00022737"/>
    </source>
</evidence>
<feature type="domain" description="Rhodanese" evidence="3">
    <location>
        <begin position="212"/>
        <end position="300"/>
    </location>
</feature>
<dbReference type="SMART" id="SM00450">
    <property type="entry name" value="RHOD"/>
    <property type="match status" value="2"/>
</dbReference>
<dbReference type="Pfam" id="PF00581">
    <property type="entry name" value="Rhodanese"/>
    <property type="match status" value="1"/>
</dbReference>
<dbReference type="InterPro" id="IPR001763">
    <property type="entry name" value="Rhodanese-like_dom"/>
</dbReference>
<name>A0ABT1LHH7_9HYPH</name>
<evidence type="ECO:0000256" key="2">
    <source>
        <dbReference type="SAM" id="SignalP"/>
    </source>
</evidence>
<evidence type="ECO:0000313" key="4">
    <source>
        <dbReference type="EMBL" id="MCP8940960.1"/>
    </source>
</evidence>
<dbReference type="SUPFAM" id="SSF52821">
    <property type="entry name" value="Rhodanese/Cell cycle control phosphatase"/>
    <property type="match status" value="2"/>
</dbReference>
<organism evidence="4 5">
    <name type="scientific">Alsobacter ponti</name>
    <dbReference type="NCBI Taxonomy" id="2962936"/>
    <lineage>
        <taxon>Bacteria</taxon>
        <taxon>Pseudomonadati</taxon>
        <taxon>Pseudomonadota</taxon>
        <taxon>Alphaproteobacteria</taxon>
        <taxon>Hyphomicrobiales</taxon>
        <taxon>Alsobacteraceae</taxon>
        <taxon>Alsobacter</taxon>
    </lineage>
</organism>
<evidence type="ECO:0000259" key="3">
    <source>
        <dbReference type="PROSITE" id="PS50206"/>
    </source>
</evidence>
<keyword evidence="5" id="KW-1185">Reference proteome</keyword>
<reference evidence="4 5" key="1">
    <citation type="submission" date="2022-07" db="EMBL/GenBank/DDBJ databases">
        <authorList>
            <person name="Li W.-J."/>
            <person name="Deng Q.-Q."/>
        </authorList>
    </citation>
    <scope>NUCLEOTIDE SEQUENCE [LARGE SCALE GENOMIC DNA]</scope>
    <source>
        <strain evidence="4 5">SYSU M60028</strain>
    </source>
</reference>
<dbReference type="InterPro" id="IPR036873">
    <property type="entry name" value="Rhodanese-like_dom_sf"/>
</dbReference>
<keyword evidence="2" id="KW-0732">Signal</keyword>
<feature type="signal peptide" evidence="2">
    <location>
        <begin position="1"/>
        <end position="21"/>
    </location>
</feature>
<dbReference type="RefSeq" id="WP_254746297.1">
    <property type="nucleotide sequence ID" value="NZ_JANCLU010000031.1"/>
</dbReference>
<dbReference type="Proteomes" id="UP001205890">
    <property type="component" value="Unassembled WGS sequence"/>
</dbReference>
<protein>
    <submittedName>
        <fullName evidence="4">Rhodanese-like domain-containing protein</fullName>
    </submittedName>
</protein>
<sequence length="303" mass="32147">MRGRIFGALAALLLTGAAAGASPLPGPLVSTEWLEAHRGEVLVIELQGGPANAPPGPTVAGASRVDMAKLRGQGSERGVTLASMPAPPEAFAAAMRAAGLRNGQSVVLTTRARTPEDTSQATYAYWELKYYGHDDVALLDGGTARWLAERRMAESEPAAPAPGDFEVKRTRPELLAGTQDVEHTLDARSGDVVDGRPFSFFVGLDRREIVTKAGHIPGATLFAYDANFRPDGTFRPKEELAKAATAVGLSAGRPVTAYCNTGQLSSVSWFVLSELLGYPSVKLYAGSMNAWTRLGLPVETKLR</sequence>
<dbReference type="PROSITE" id="PS50206">
    <property type="entry name" value="RHODANESE_3"/>
    <property type="match status" value="2"/>
</dbReference>